<proteinExistence type="predicted"/>
<dbReference type="AlphaFoldDB" id="A0A395J203"/>
<keyword evidence="2" id="KW-1185">Reference proteome</keyword>
<name>A0A395J203_9HELO</name>
<evidence type="ECO:0000313" key="1">
    <source>
        <dbReference type="EMBL" id="RAL66296.1"/>
    </source>
</evidence>
<comment type="caution">
    <text evidence="1">The sequence shown here is derived from an EMBL/GenBank/DDBJ whole genome shotgun (WGS) entry which is preliminary data.</text>
</comment>
<accession>A0A395J203</accession>
<organism evidence="1 2">
    <name type="scientific">Monilinia fructigena</name>
    <dbReference type="NCBI Taxonomy" id="38457"/>
    <lineage>
        <taxon>Eukaryota</taxon>
        <taxon>Fungi</taxon>
        <taxon>Dikarya</taxon>
        <taxon>Ascomycota</taxon>
        <taxon>Pezizomycotina</taxon>
        <taxon>Leotiomycetes</taxon>
        <taxon>Helotiales</taxon>
        <taxon>Sclerotiniaceae</taxon>
        <taxon>Monilinia</taxon>
    </lineage>
</organism>
<dbReference type="Proteomes" id="UP000249056">
    <property type="component" value="Unassembled WGS sequence"/>
</dbReference>
<protein>
    <submittedName>
        <fullName evidence="1">Uncharacterized protein</fullName>
    </submittedName>
</protein>
<reference evidence="1 2" key="1">
    <citation type="submission" date="2018-06" db="EMBL/GenBank/DDBJ databases">
        <title>Genome Sequence of the Brown Rot Fungal Pathogen Monilinia fructigena.</title>
        <authorList>
            <person name="Landi L."/>
            <person name="De Miccolis Angelini R.M."/>
            <person name="Pollastro S."/>
            <person name="Abate D."/>
            <person name="Faretra F."/>
            <person name="Romanazzi G."/>
        </authorList>
    </citation>
    <scope>NUCLEOTIDE SEQUENCE [LARGE SCALE GENOMIC DNA]</scope>
    <source>
        <strain evidence="1 2">Mfrg269</strain>
    </source>
</reference>
<dbReference type="EMBL" id="QKRW01000007">
    <property type="protein sequence ID" value="RAL66296.1"/>
    <property type="molecule type" value="Genomic_DNA"/>
</dbReference>
<gene>
    <name evidence="1" type="ORF">DID88_005966</name>
</gene>
<sequence length="76" mass="8514">MTGVQSFLNSLGPEIEDPEEEAFLLFSQIIPSQNLGFVDSKATEIDFTINGRDLTIYQSPTILFHQIVMAALPEQR</sequence>
<evidence type="ECO:0000313" key="2">
    <source>
        <dbReference type="Proteomes" id="UP000249056"/>
    </source>
</evidence>
<dbReference type="OrthoDB" id="2529286at2759"/>